<feature type="compositionally biased region" description="Acidic residues" evidence="1">
    <location>
        <begin position="41"/>
        <end position="50"/>
    </location>
</feature>
<evidence type="ECO:0000313" key="2">
    <source>
        <dbReference type="EMBL" id="KAF3517392.1"/>
    </source>
</evidence>
<dbReference type="Proteomes" id="UP000266723">
    <property type="component" value="Unassembled WGS sequence"/>
</dbReference>
<organism evidence="2 3">
    <name type="scientific">Brassica cretica</name>
    <name type="common">Mustard</name>
    <dbReference type="NCBI Taxonomy" id="69181"/>
    <lineage>
        <taxon>Eukaryota</taxon>
        <taxon>Viridiplantae</taxon>
        <taxon>Streptophyta</taxon>
        <taxon>Embryophyta</taxon>
        <taxon>Tracheophyta</taxon>
        <taxon>Spermatophyta</taxon>
        <taxon>Magnoliopsida</taxon>
        <taxon>eudicotyledons</taxon>
        <taxon>Gunneridae</taxon>
        <taxon>Pentapetalae</taxon>
        <taxon>rosids</taxon>
        <taxon>malvids</taxon>
        <taxon>Brassicales</taxon>
        <taxon>Brassicaceae</taxon>
        <taxon>Brassiceae</taxon>
        <taxon>Brassica</taxon>
    </lineage>
</organism>
<accession>A0ABQ7ATC4</accession>
<gene>
    <name evidence="2" type="ORF">DY000_02063813</name>
</gene>
<evidence type="ECO:0000256" key="1">
    <source>
        <dbReference type="SAM" id="MobiDB-lite"/>
    </source>
</evidence>
<reference evidence="2 3" key="1">
    <citation type="journal article" date="2020" name="BMC Genomics">
        <title>Intraspecific diversification of the crop wild relative Brassica cretica Lam. using demographic model selection.</title>
        <authorList>
            <person name="Kioukis A."/>
            <person name="Michalopoulou V.A."/>
            <person name="Briers L."/>
            <person name="Pirintsos S."/>
            <person name="Studholme D.J."/>
            <person name="Pavlidis P."/>
            <person name="Sarris P.F."/>
        </authorList>
    </citation>
    <scope>NUCLEOTIDE SEQUENCE [LARGE SCALE GENOMIC DNA]</scope>
    <source>
        <strain evidence="3">cv. PFS-1207/04</strain>
    </source>
</reference>
<dbReference type="EMBL" id="QGKV02001556">
    <property type="protein sequence ID" value="KAF3517392.1"/>
    <property type="molecule type" value="Genomic_DNA"/>
</dbReference>
<evidence type="ECO:0000313" key="3">
    <source>
        <dbReference type="Proteomes" id="UP000266723"/>
    </source>
</evidence>
<feature type="region of interest" description="Disordered" evidence="1">
    <location>
        <begin position="1"/>
        <end position="50"/>
    </location>
</feature>
<keyword evidence="3" id="KW-1185">Reference proteome</keyword>
<proteinExistence type="predicted"/>
<comment type="caution">
    <text evidence="2">The sequence shown here is derived from an EMBL/GenBank/DDBJ whole genome shotgun (WGS) entry which is preliminary data.</text>
</comment>
<sequence length="50" mass="5495">MRAGNGIEPSYGVSDQRPSSASWRQPVRLSSLSSCYPHEKEDDDAGEKRG</sequence>
<protein>
    <submittedName>
        <fullName evidence="2">Uncharacterized protein</fullName>
    </submittedName>
</protein>
<feature type="compositionally biased region" description="Polar residues" evidence="1">
    <location>
        <begin position="16"/>
        <end position="34"/>
    </location>
</feature>
<name>A0ABQ7ATC4_BRACR</name>